<dbReference type="AlphaFoldDB" id="A0A1X0XRS2"/>
<dbReference type="RefSeq" id="WP_061557170.1">
    <property type="nucleotide sequence ID" value="NZ_MZZM01000030.1"/>
</dbReference>
<evidence type="ECO:0000256" key="3">
    <source>
        <dbReference type="ARBA" id="ARBA00023163"/>
    </source>
</evidence>
<dbReference type="PROSITE" id="PS50949">
    <property type="entry name" value="HTH_GNTR"/>
    <property type="match status" value="1"/>
</dbReference>
<dbReference type="Gene3D" id="1.20.120.530">
    <property type="entry name" value="GntR ligand-binding domain-like"/>
    <property type="match status" value="1"/>
</dbReference>
<dbReference type="GO" id="GO:0003677">
    <property type="term" value="F:DNA binding"/>
    <property type="evidence" value="ECO:0007669"/>
    <property type="project" value="UniProtKB-KW"/>
</dbReference>
<evidence type="ECO:0000313" key="5">
    <source>
        <dbReference type="EMBL" id="ORJ55566.1"/>
    </source>
</evidence>
<accession>A0A1X0XRS2</accession>
<dbReference type="STRING" id="1784.VC42_11105"/>
<dbReference type="InterPro" id="IPR036388">
    <property type="entry name" value="WH-like_DNA-bd_sf"/>
</dbReference>
<dbReference type="InterPro" id="IPR000524">
    <property type="entry name" value="Tscrpt_reg_HTH_GntR"/>
</dbReference>
<evidence type="ECO:0000256" key="1">
    <source>
        <dbReference type="ARBA" id="ARBA00023015"/>
    </source>
</evidence>
<comment type="caution">
    <text evidence="5">The sequence shown here is derived from an EMBL/GenBank/DDBJ whole genome shotgun (WGS) entry which is preliminary data.</text>
</comment>
<dbReference type="PANTHER" id="PTHR43537">
    <property type="entry name" value="TRANSCRIPTIONAL REGULATOR, GNTR FAMILY"/>
    <property type="match status" value="1"/>
</dbReference>
<keyword evidence="1" id="KW-0805">Transcription regulation</keyword>
<evidence type="ECO:0000256" key="2">
    <source>
        <dbReference type="ARBA" id="ARBA00023125"/>
    </source>
</evidence>
<sequence>MVANNGVSASARAYRHLRDRIVSGSIAAGEMLSENDIAESLAMSRTPVRLALVQLQQEGWVRIYPKRGALVRGLSEEEVRQLMQARLVLETGGVLDLSGKDRAELVVTLNQMIGEQAAAVGEGDWERFAKLSLDFHRALVAAGDNTYLTGFYDQIRDRQAMMLHQSQPVNEPRAHELIDEHRSLVAAVERGDREALLERLRIHLDDAYRGNTAHRRRSH</sequence>
<gene>
    <name evidence="5" type="ORF">B5M45_24715</name>
</gene>
<dbReference type="GO" id="GO:0003700">
    <property type="term" value="F:DNA-binding transcription factor activity"/>
    <property type="evidence" value="ECO:0007669"/>
    <property type="project" value="InterPro"/>
</dbReference>
<dbReference type="SMART" id="SM00895">
    <property type="entry name" value="FCD"/>
    <property type="match status" value="1"/>
</dbReference>
<dbReference type="Pfam" id="PF00392">
    <property type="entry name" value="GntR"/>
    <property type="match status" value="1"/>
</dbReference>
<reference evidence="5 6" key="1">
    <citation type="submission" date="2017-03" db="EMBL/GenBank/DDBJ databases">
        <title>Genomic insights into Mycobacterium simiae human colonization.</title>
        <authorList>
            <person name="Steffani J.L."/>
            <person name="Brunck M.E."/>
            <person name="Cruz E."/>
            <person name="Montiel R."/>
            <person name="Barona F."/>
        </authorList>
    </citation>
    <scope>NUCLEOTIDE SEQUENCE [LARGE SCALE GENOMIC DNA]</scope>
    <source>
        <strain evidence="5 6">MsiGto</strain>
    </source>
</reference>
<dbReference type="Pfam" id="PF07729">
    <property type="entry name" value="FCD"/>
    <property type="match status" value="1"/>
</dbReference>
<keyword evidence="2" id="KW-0238">DNA-binding</keyword>
<dbReference type="SUPFAM" id="SSF46785">
    <property type="entry name" value="Winged helix' DNA-binding domain"/>
    <property type="match status" value="1"/>
</dbReference>
<dbReference type="Gene3D" id="1.10.10.10">
    <property type="entry name" value="Winged helix-like DNA-binding domain superfamily/Winged helix DNA-binding domain"/>
    <property type="match status" value="1"/>
</dbReference>
<dbReference type="CDD" id="cd07377">
    <property type="entry name" value="WHTH_GntR"/>
    <property type="match status" value="1"/>
</dbReference>
<keyword evidence="3" id="KW-0804">Transcription</keyword>
<dbReference type="PANTHER" id="PTHR43537:SF24">
    <property type="entry name" value="GLUCONATE OPERON TRANSCRIPTIONAL REPRESSOR"/>
    <property type="match status" value="1"/>
</dbReference>
<organism evidence="5 6">
    <name type="scientific">Mycobacterium simiae</name>
    <name type="common">Mycobacterium habana</name>
    <dbReference type="NCBI Taxonomy" id="1784"/>
    <lineage>
        <taxon>Bacteria</taxon>
        <taxon>Bacillati</taxon>
        <taxon>Actinomycetota</taxon>
        <taxon>Actinomycetes</taxon>
        <taxon>Mycobacteriales</taxon>
        <taxon>Mycobacteriaceae</taxon>
        <taxon>Mycobacterium</taxon>
        <taxon>Mycobacterium simiae complex</taxon>
    </lineage>
</organism>
<feature type="domain" description="HTH gntR-type" evidence="4">
    <location>
        <begin position="7"/>
        <end position="74"/>
    </location>
</feature>
<dbReference type="Proteomes" id="UP000193040">
    <property type="component" value="Unassembled WGS sequence"/>
</dbReference>
<evidence type="ECO:0000313" key="6">
    <source>
        <dbReference type="Proteomes" id="UP000193040"/>
    </source>
</evidence>
<name>A0A1X0XRS2_MYCSI</name>
<dbReference type="InterPro" id="IPR011711">
    <property type="entry name" value="GntR_C"/>
</dbReference>
<keyword evidence="6" id="KW-1185">Reference proteome</keyword>
<dbReference type="SMART" id="SM00345">
    <property type="entry name" value="HTH_GNTR"/>
    <property type="match status" value="1"/>
</dbReference>
<dbReference type="SUPFAM" id="SSF48008">
    <property type="entry name" value="GntR ligand-binding domain-like"/>
    <property type="match status" value="1"/>
</dbReference>
<evidence type="ECO:0000259" key="4">
    <source>
        <dbReference type="PROSITE" id="PS50949"/>
    </source>
</evidence>
<dbReference type="EMBL" id="MZZM01000030">
    <property type="protein sequence ID" value="ORJ55566.1"/>
    <property type="molecule type" value="Genomic_DNA"/>
</dbReference>
<dbReference type="InterPro" id="IPR036390">
    <property type="entry name" value="WH_DNA-bd_sf"/>
</dbReference>
<protein>
    <submittedName>
        <fullName evidence="5">GntR family transcriptional regulator</fullName>
    </submittedName>
</protein>
<dbReference type="InterPro" id="IPR008920">
    <property type="entry name" value="TF_FadR/GntR_C"/>
</dbReference>
<proteinExistence type="predicted"/>
<dbReference type="PRINTS" id="PR00035">
    <property type="entry name" value="HTHGNTR"/>
</dbReference>